<evidence type="ECO:0000313" key="3">
    <source>
        <dbReference type="Proteomes" id="UP001205531"/>
    </source>
</evidence>
<evidence type="ECO:0000256" key="1">
    <source>
        <dbReference type="SAM" id="Phobius"/>
    </source>
</evidence>
<comment type="caution">
    <text evidence="2">The sequence shown here is derived from an EMBL/GenBank/DDBJ whole genome shotgun (WGS) entry which is preliminary data.</text>
</comment>
<reference evidence="2" key="1">
    <citation type="submission" date="2022-07" db="EMBL/GenBank/DDBJ databases">
        <title>Prevotella copri.</title>
        <authorList>
            <person name="Yang C."/>
        </authorList>
    </citation>
    <scope>NUCLEOTIDE SEQUENCE</scope>
    <source>
        <strain evidence="2">HF2107</strain>
    </source>
</reference>
<protein>
    <recommendedName>
        <fullName evidence="4">NADH dehydrogenase subunit 6</fullName>
    </recommendedName>
</protein>
<evidence type="ECO:0008006" key="4">
    <source>
        <dbReference type="Google" id="ProtNLM"/>
    </source>
</evidence>
<evidence type="ECO:0000313" key="2">
    <source>
        <dbReference type="EMBL" id="MCP9564398.1"/>
    </source>
</evidence>
<accession>A0AAW5IHE2</accession>
<proteinExistence type="predicted"/>
<feature type="transmembrane region" description="Helical" evidence="1">
    <location>
        <begin position="110"/>
        <end position="131"/>
    </location>
</feature>
<name>A0AAW5IHE2_9BACT</name>
<feature type="transmembrane region" description="Helical" evidence="1">
    <location>
        <begin position="9"/>
        <end position="27"/>
    </location>
</feature>
<gene>
    <name evidence="2" type="ORF">NNC64_07425</name>
</gene>
<dbReference type="AlphaFoldDB" id="A0AAW5IHE2"/>
<sequence length="148" mass="16323">MKVYWDKTAVIGLVGFTISLLLILCFMDSLSHPLVGIFLCLFGILLCGIYGALQKAGSPGRKKKKEKEKENEKENKISSFYAFSVLFCLVVSIFSLVIGLILAFIGNGEASYICAAIFGVSFTAFLLGSWWKTTSIASKADWSDWGWL</sequence>
<dbReference type="RefSeq" id="WP_254952353.1">
    <property type="nucleotide sequence ID" value="NZ_JANDWY010000015.1"/>
</dbReference>
<keyword evidence="1" id="KW-0472">Membrane</keyword>
<keyword evidence="1" id="KW-0812">Transmembrane</keyword>
<feature type="transmembrane region" description="Helical" evidence="1">
    <location>
        <begin position="80"/>
        <end position="104"/>
    </location>
</feature>
<keyword evidence="1" id="KW-1133">Transmembrane helix</keyword>
<organism evidence="2 3">
    <name type="scientific">Segatella copri</name>
    <dbReference type="NCBI Taxonomy" id="165179"/>
    <lineage>
        <taxon>Bacteria</taxon>
        <taxon>Pseudomonadati</taxon>
        <taxon>Bacteroidota</taxon>
        <taxon>Bacteroidia</taxon>
        <taxon>Bacteroidales</taxon>
        <taxon>Prevotellaceae</taxon>
        <taxon>Segatella</taxon>
    </lineage>
</organism>
<dbReference type="EMBL" id="JANDWZ010000014">
    <property type="protein sequence ID" value="MCP9564398.1"/>
    <property type="molecule type" value="Genomic_DNA"/>
</dbReference>
<dbReference type="Proteomes" id="UP001205531">
    <property type="component" value="Unassembled WGS sequence"/>
</dbReference>
<feature type="transmembrane region" description="Helical" evidence="1">
    <location>
        <begin position="33"/>
        <end position="53"/>
    </location>
</feature>